<feature type="region of interest" description="Disordered" evidence="1">
    <location>
        <begin position="1"/>
        <end position="26"/>
    </location>
</feature>
<dbReference type="AlphaFoldDB" id="A0A2S8BIE6"/>
<protein>
    <submittedName>
        <fullName evidence="2">Uncharacterized protein</fullName>
    </submittedName>
</protein>
<reference evidence="2 3" key="1">
    <citation type="journal article" date="2017" name="Int. J. Syst. Evol. Microbiol.">
        <title>Mycobacterium talmoniae sp. nov., a slowly growing mycobacterium isolated from human respiratory samples.</title>
        <authorList>
            <person name="Davidson R.M."/>
            <person name="DeGroote M.A."/>
            <person name="Marola J.L."/>
            <person name="Buss S."/>
            <person name="Jones V."/>
            <person name="McNeil M.R."/>
            <person name="Freifeld A.G."/>
            <person name="Elaine Epperson L."/>
            <person name="Hasan N.A."/>
            <person name="Jackson M."/>
            <person name="Iwen P.C."/>
            <person name="Salfinger M."/>
            <person name="Strong M."/>
        </authorList>
    </citation>
    <scope>NUCLEOTIDE SEQUENCE [LARGE SCALE GENOMIC DNA]</scope>
    <source>
        <strain evidence="2 3">ATCC BAA-2683</strain>
    </source>
</reference>
<dbReference type="Proteomes" id="UP000238296">
    <property type="component" value="Unassembled WGS sequence"/>
</dbReference>
<name>A0A2S8BIE6_9MYCO</name>
<accession>A0A2S8BIE6</accession>
<gene>
    <name evidence="2" type="ORF">C1Y40_03455</name>
</gene>
<sequence length="42" mass="4724">MPTMPPSRDSRSTWSASAPEKVAPNRPDALIRQAVFSYTTFR</sequence>
<comment type="caution">
    <text evidence="2">The sequence shown here is derived from an EMBL/GenBank/DDBJ whole genome shotgun (WGS) entry which is preliminary data.</text>
</comment>
<dbReference type="EMBL" id="PPEA01000504">
    <property type="protein sequence ID" value="PQM46376.1"/>
    <property type="molecule type" value="Genomic_DNA"/>
</dbReference>
<evidence type="ECO:0000313" key="3">
    <source>
        <dbReference type="Proteomes" id="UP000238296"/>
    </source>
</evidence>
<evidence type="ECO:0000313" key="2">
    <source>
        <dbReference type="EMBL" id="PQM46376.1"/>
    </source>
</evidence>
<organism evidence="2 3">
    <name type="scientific">Mycobacterium talmoniae</name>
    <dbReference type="NCBI Taxonomy" id="1858794"/>
    <lineage>
        <taxon>Bacteria</taxon>
        <taxon>Bacillati</taxon>
        <taxon>Actinomycetota</taxon>
        <taxon>Actinomycetes</taxon>
        <taxon>Mycobacteriales</taxon>
        <taxon>Mycobacteriaceae</taxon>
        <taxon>Mycobacterium</taxon>
    </lineage>
</organism>
<evidence type="ECO:0000256" key="1">
    <source>
        <dbReference type="SAM" id="MobiDB-lite"/>
    </source>
</evidence>
<proteinExistence type="predicted"/>